<dbReference type="GO" id="GO:0051539">
    <property type="term" value="F:4 iron, 4 sulfur cluster binding"/>
    <property type="evidence" value="ECO:0007669"/>
    <property type="project" value="UniProtKB-KW"/>
</dbReference>
<evidence type="ECO:0000256" key="7">
    <source>
        <dbReference type="ARBA" id="ARBA00048954"/>
    </source>
</evidence>
<reference evidence="10" key="2">
    <citation type="submission" date="2022-06" db="UniProtKB">
        <authorList>
            <consortium name="EnsemblMetazoa"/>
        </authorList>
    </citation>
    <scope>IDENTIFICATION</scope>
    <source>
        <strain evidence="10">DF5081</strain>
    </source>
</reference>
<evidence type="ECO:0000256" key="8">
    <source>
        <dbReference type="SAM" id="Coils"/>
    </source>
</evidence>
<evidence type="ECO:0000259" key="9">
    <source>
        <dbReference type="Pfam" id="PF06777"/>
    </source>
</evidence>
<dbReference type="GO" id="GO:0005524">
    <property type="term" value="F:ATP binding"/>
    <property type="evidence" value="ECO:0007669"/>
    <property type="project" value="InterPro"/>
</dbReference>
<dbReference type="AlphaFoldDB" id="A0A8R1EFK5"/>
<dbReference type="GO" id="GO:0006289">
    <property type="term" value="P:nucleotide-excision repair"/>
    <property type="evidence" value="ECO:0007669"/>
    <property type="project" value="InterPro"/>
</dbReference>
<evidence type="ECO:0000256" key="2">
    <source>
        <dbReference type="ARBA" id="ARBA00022485"/>
    </source>
</evidence>
<organism evidence="10 11">
    <name type="scientific">Caenorhabditis japonica</name>
    <dbReference type="NCBI Taxonomy" id="281687"/>
    <lineage>
        <taxon>Eukaryota</taxon>
        <taxon>Metazoa</taxon>
        <taxon>Ecdysozoa</taxon>
        <taxon>Nematoda</taxon>
        <taxon>Chromadorea</taxon>
        <taxon>Rhabditida</taxon>
        <taxon>Rhabditina</taxon>
        <taxon>Rhabditomorpha</taxon>
        <taxon>Rhabditoidea</taxon>
        <taxon>Rhabditidae</taxon>
        <taxon>Peloderinae</taxon>
        <taxon>Caenorhabditis</taxon>
    </lineage>
</organism>
<keyword evidence="2" id="KW-0004">4Fe-4S</keyword>
<feature type="coiled-coil region" evidence="8">
    <location>
        <begin position="32"/>
        <end position="59"/>
    </location>
</feature>
<dbReference type="GO" id="GO:0005634">
    <property type="term" value="C:nucleus"/>
    <property type="evidence" value="ECO:0007669"/>
    <property type="project" value="InterPro"/>
</dbReference>
<dbReference type="Proteomes" id="UP000005237">
    <property type="component" value="Unassembled WGS sequence"/>
</dbReference>
<dbReference type="InterPro" id="IPR001945">
    <property type="entry name" value="RAD3/XPD"/>
</dbReference>
<evidence type="ECO:0000256" key="1">
    <source>
        <dbReference type="ARBA" id="ARBA00001966"/>
    </source>
</evidence>
<keyword evidence="2" id="KW-0408">Iron</keyword>
<dbReference type="GO" id="GO:0016818">
    <property type="term" value="F:hydrolase activity, acting on acid anhydrides, in phosphorus-containing anhydrides"/>
    <property type="evidence" value="ECO:0007669"/>
    <property type="project" value="InterPro"/>
</dbReference>
<evidence type="ECO:0000256" key="5">
    <source>
        <dbReference type="ARBA" id="ARBA00023204"/>
    </source>
</evidence>
<accession>A0A8R1EFK5</accession>
<keyword evidence="11" id="KW-1185">Reference proteome</keyword>
<keyword evidence="4" id="KW-0238">DNA-binding</keyword>
<feature type="domain" description="Helical and beta-bridge" evidence="9">
    <location>
        <begin position="25"/>
        <end position="74"/>
    </location>
</feature>
<evidence type="ECO:0000256" key="6">
    <source>
        <dbReference type="ARBA" id="ARBA00044969"/>
    </source>
</evidence>
<evidence type="ECO:0000256" key="4">
    <source>
        <dbReference type="ARBA" id="ARBA00023125"/>
    </source>
</evidence>
<dbReference type="GO" id="GO:0043139">
    <property type="term" value="F:5'-3' DNA helicase activity"/>
    <property type="evidence" value="ECO:0007669"/>
    <property type="project" value="UniProtKB-EC"/>
</dbReference>
<keyword evidence="2" id="KW-0479">Metal-binding</keyword>
<dbReference type="Pfam" id="PF06777">
    <property type="entry name" value="HBB"/>
    <property type="match status" value="1"/>
</dbReference>
<keyword evidence="3" id="KW-0227">DNA damage</keyword>
<dbReference type="InterPro" id="IPR010643">
    <property type="entry name" value="HBB"/>
</dbReference>
<evidence type="ECO:0000313" key="11">
    <source>
        <dbReference type="Proteomes" id="UP000005237"/>
    </source>
</evidence>
<keyword evidence="8" id="KW-0175">Coiled coil</keyword>
<comment type="cofactor">
    <cofactor evidence="1">
        <name>[4Fe-4S] cluster</name>
        <dbReference type="ChEBI" id="CHEBI:49883"/>
    </cofactor>
</comment>
<comment type="catalytic activity">
    <reaction evidence="7">
        <text>ATP + H2O = ADP + phosphate + H(+)</text>
        <dbReference type="Rhea" id="RHEA:13065"/>
        <dbReference type="ChEBI" id="CHEBI:15377"/>
        <dbReference type="ChEBI" id="CHEBI:15378"/>
        <dbReference type="ChEBI" id="CHEBI:30616"/>
        <dbReference type="ChEBI" id="CHEBI:43474"/>
        <dbReference type="ChEBI" id="CHEBI:456216"/>
        <dbReference type="EC" id="5.6.2.3"/>
    </reaction>
</comment>
<evidence type="ECO:0000256" key="3">
    <source>
        <dbReference type="ARBA" id="ARBA00022763"/>
    </source>
</evidence>
<reference evidence="11" key="1">
    <citation type="submission" date="2010-08" db="EMBL/GenBank/DDBJ databases">
        <authorList>
            <consortium name="Caenorhabditis japonica Sequencing Consortium"/>
            <person name="Wilson R.K."/>
        </authorList>
    </citation>
    <scope>NUCLEOTIDE SEQUENCE [LARGE SCALE GENOMIC DNA]</scope>
    <source>
        <strain evidence="11">DF5081</strain>
    </source>
</reference>
<proteinExistence type="predicted"/>
<name>A0A8R1EFK5_CAEJA</name>
<dbReference type="PRINTS" id="PR00852">
    <property type="entry name" value="XRODRMPGMNTD"/>
</dbReference>
<dbReference type="GO" id="GO:0003677">
    <property type="term" value="F:DNA binding"/>
    <property type="evidence" value="ECO:0007669"/>
    <property type="project" value="UniProtKB-KW"/>
</dbReference>
<evidence type="ECO:0000313" key="10">
    <source>
        <dbReference type="EnsemblMetazoa" id="CJA35304.1"/>
    </source>
</evidence>
<dbReference type="EnsemblMetazoa" id="CJA35304.1">
    <property type="protein sequence ID" value="CJA35304.1"/>
    <property type="gene ID" value="WBGene00211151"/>
</dbReference>
<dbReference type="EC" id="5.6.2.3" evidence="6"/>
<protein>
    <recommendedName>
        <fullName evidence="6">DNA 5'-3' helicase</fullName>
        <ecNumber evidence="6">5.6.2.3</ecNumber>
    </recommendedName>
</protein>
<sequence length="74" mass="8471">MSVAISQKNADRALDELTNLDRIIGELKKSDADKLQNEYDKLVEGLRRLERERANDERLANPVLPDQILQEVVP</sequence>
<keyword evidence="5" id="KW-0234">DNA repair</keyword>
<keyword evidence="2" id="KW-0411">Iron-sulfur</keyword>